<protein>
    <submittedName>
        <fullName evidence="3">Uncharacterized protein</fullName>
    </submittedName>
</protein>
<sequence>MRSLLLIPFMVSAVIAADPVGTLTGGAVGSAAGLLGAVNGVNVGGLNAADLVNTAQGVAGGLPVVGGLVPQIPLGFILTILPLLLTILSLLASIPGALPLVLAVLQLLPPGLLNIGGLPLGTLLQTVGSLSGVAGAL</sequence>
<keyword evidence="2" id="KW-0732">Signal</keyword>
<feature type="chain" id="PRO_5041370738" evidence="2">
    <location>
        <begin position="17"/>
        <end position="137"/>
    </location>
</feature>
<dbReference type="EMBL" id="JAUCMV010000004">
    <property type="protein sequence ID" value="KAK0402403.1"/>
    <property type="molecule type" value="Genomic_DNA"/>
</dbReference>
<name>A0AA39HCS5_9BILA</name>
<organism evidence="3 4">
    <name type="scientific">Steinernema hermaphroditum</name>
    <dbReference type="NCBI Taxonomy" id="289476"/>
    <lineage>
        <taxon>Eukaryota</taxon>
        <taxon>Metazoa</taxon>
        <taxon>Ecdysozoa</taxon>
        <taxon>Nematoda</taxon>
        <taxon>Chromadorea</taxon>
        <taxon>Rhabditida</taxon>
        <taxon>Tylenchina</taxon>
        <taxon>Panagrolaimomorpha</taxon>
        <taxon>Strongyloidoidea</taxon>
        <taxon>Steinernematidae</taxon>
        <taxon>Steinernema</taxon>
    </lineage>
</organism>
<keyword evidence="1" id="KW-0472">Membrane</keyword>
<accession>A0AA39HCS5</accession>
<feature type="signal peptide" evidence="2">
    <location>
        <begin position="1"/>
        <end position="16"/>
    </location>
</feature>
<evidence type="ECO:0000256" key="1">
    <source>
        <dbReference type="SAM" id="Phobius"/>
    </source>
</evidence>
<comment type="caution">
    <text evidence="3">The sequence shown here is derived from an EMBL/GenBank/DDBJ whole genome shotgun (WGS) entry which is preliminary data.</text>
</comment>
<evidence type="ECO:0000256" key="2">
    <source>
        <dbReference type="SAM" id="SignalP"/>
    </source>
</evidence>
<dbReference type="AlphaFoldDB" id="A0AA39HCS5"/>
<reference evidence="3" key="1">
    <citation type="submission" date="2023-06" db="EMBL/GenBank/DDBJ databases">
        <title>Genomic analysis of the entomopathogenic nematode Steinernema hermaphroditum.</title>
        <authorList>
            <person name="Schwarz E.M."/>
            <person name="Heppert J.K."/>
            <person name="Baniya A."/>
            <person name="Schwartz H.T."/>
            <person name="Tan C.-H."/>
            <person name="Antoshechkin I."/>
            <person name="Sternberg P.W."/>
            <person name="Goodrich-Blair H."/>
            <person name="Dillman A.R."/>
        </authorList>
    </citation>
    <scope>NUCLEOTIDE SEQUENCE</scope>
    <source>
        <strain evidence="3">PS9179</strain>
        <tissue evidence="3">Whole animal</tissue>
    </source>
</reference>
<evidence type="ECO:0000313" key="4">
    <source>
        <dbReference type="Proteomes" id="UP001175271"/>
    </source>
</evidence>
<gene>
    <name evidence="3" type="ORF">QR680_016316</name>
</gene>
<evidence type="ECO:0000313" key="3">
    <source>
        <dbReference type="EMBL" id="KAK0402403.1"/>
    </source>
</evidence>
<dbReference type="Proteomes" id="UP001175271">
    <property type="component" value="Unassembled WGS sequence"/>
</dbReference>
<keyword evidence="4" id="KW-1185">Reference proteome</keyword>
<feature type="transmembrane region" description="Helical" evidence="1">
    <location>
        <begin position="72"/>
        <end position="105"/>
    </location>
</feature>
<proteinExistence type="predicted"/>
<keyword evidence="1" id="KW-0812">Transmembrane</keyword>
<keyword evidence="1" id="KW-1133">Transmembrane helix</keyword>